<dbReference type="GO" id="GO:0098542">
    <property type="term" value="P:defense response to other organism"/>
    <property type="evidence" value="ECO:0007669"/>
    <property type="project" value="TreeGrafter"/>
</dbReference>
<comment type="caution">
    <text evidence="4">The sequence shown here is derived from an EMBL/GenBank/DDBJ whole genome shotgun (WGS) entry which is preliminary data.</text>
</comment>
<dbReference type="PANTHER" id="PTHR23155">
    <property type="entry name" value="DISEASE RESISTANCE PROTEIN RP"/>
    <property type="match status" value="1"/>
</dbReference>
<sequence length="466" mass="53591">MLIQMWVAEGLVYRMQHIGSNEETLEDVGEQYLQELVQRCMVQVGQKRSIARIKTCRLHDLMRDFCVEKAKSENFLHVINIDHESNEEIEAPIGEVRRVAISGGSSPMRHGFTLPSTSQKYFHLRSLLTFSVPLKEQSMLRNFKYLRVYMGMHFTPKINSLIHLRFLSIRDPIVSSISSLGNLKCLQTLDLRGIDWLGNVPNDMFINMEHLRHLYLPRKSKIRGKLQLPNASKLQTLVNIPVSVCDVKDPRVGFDEFGKELMPSNFTFNCLHVLKIIEHGMAKRVTTTPMVMSCPHIFQLRLEGKMEKLPEHDKISQHLAQLKLKETHLEEDPMLILEKLPNLKILHLSFTAYTGKKMICSVRGFPQLQSLILHSLDGLEEWEVEEGSMPNLYHLKIEFCRYLKMVPDGLQFVGNLQKLEIVGMGPSFEGRLGKGGQDFYKIRHVPSLEVIPFRFYLSPGQTATVE</sequence>
<name>A0A922G190_CARIL</name>
<organism evidence="4 5">
    <name type="scientific">Carya illinoinensis</name>
    <name type="common">Pecan</name>
    <dbReference type="NCBI Taxonomy" id="32201"/>
    <lineage>
        <taxon>Eukaryota</taxon>
        <taxon>Viridiplantae</taxon>
        <taxon>Streptophyta</taxon>
        <taxon>Embryophyta</taxon>
        <taxon>Tracheophyta</taxon>
        <taxon>Spermatophyta</taxon>
        <taxon>Magnoliopsida</taxon>
        <taxon>eudicotyledons</taxon>
        <taxon>Gunneridae</taxon>
        <taxon>Pentapetalae</taxon>
        <taxon>rosids</taxon>
        <taxon>fabids</taxon>
        <taxon>Fagales</taxon>
        <taxon>Juglandaceae</taxon>
        <taxon>Carya</taxon>
    </lineage>
</organism>
<dbReference type="Pfam" id="PF23559">
    <property type="entry name" value="WHD_DRP"/>
    <property type="match status" value="1"/>
</dbReference>
<dbReference type="EMBL" id="CM031825">
    <property type="protein sequence ID" value="KAG6730587.1"/>
    <property type="molecule type" value="Genomic_DNA"/>
</dbReference>
<evidence type="ECO:0000256" key="1">
    <source>
        <dbReference type="ARBA" id="ARBA00022737"/>
    </source>
</evidence>
<feature type="domain" description="Disease resistance protein winged helix" evidence="2">
    <location>
        <begin position="2"/>
        <end position="65"/>
    </location>
</feature>
<evidence type="ECO:0000259" key="2">
    <source>
        <dbReference type="Pfam" id="PF23559"/>
    </source>
</evidence>
<dbReference type="AlphaFoldDB" id="A0A922G190"/>
<dbReference type="Proteomes" id="UP000811246">
    <property type="component" value="Chromosome 1"/>
</dbReference>
<evidence type="ECO:0000259" key="3">
    <source>
        <dbReference type="Pfam" id="PF23598"/>
    </source>
</evidence>
<protein>
    <recommendedName>
        <fullName evidence="6">Disease resistance protein</fullName>
    </recommendedName>
</protein>
<proteinExistence type="predicted"/>
<dbReference type="InterPro" id="IPR058922">
    <property type="entry name" value="WHD_DRP"/>
</dbReference>
<dbReference type="InterPro" id="IPR055414">
    <property type="entry name" value="LRR_R13L4/SHOC2-like"/>
</dbReference>
<dbReference type="PANTHER" id="PTHR23155:SF1185">
    <property type="entry name" value="DISEASE RESISTANCE RPP8-LIKE PROTEIN 3-RELATED"/>
    <property type="match status" value="1"/>
</dbReference>
<dbReference type="Pfam" id="PF23598">
    <property type="entry name" value="LRR_14"/>
    <property type="match status" value="1"/>
</dbReference>
<evidence type="ECO:0008006" key="6">
    <source>
        <dbReference type="Google" id="ProtNLM"/>
    </source>
</evidence>
<accession>A0A922G190</accession>
<feature type="domain" description="Disease resistance R13L4/SHOC-2-like LRR" evidence="3">
    <location>
        <begin position="123"/>
        <end position="422"/>
    </location>
</feature>
<gene>
    <name evidence="4" type="ORF">I3842_01G088100</name>
</gene>
<reference evidence="4" key="1">
    <citation type="submission" date="2021-01" db="EMBL/GenBank/DDBJ databases">
        <authorList>
            <person name="Lovell J.T."/>
            <person name="Bentley N."/>
            <person name="Bhattarai G."/>
            <person name="Jenkins J.W."/>
            <person name="Sreedasyam A."/>
            <person name="Alarcon Y."/>
            <person name="Bock C."/>
            <person name="Boston L."/>
            <person name="Carlson J."/>
            <person name="Cervantes K."/>
            <person name="Clermont K."/>
            <person name="Krom N."/>
            <person name="Kubenka K."/>
            <person name="Mamidi S."/>
            <person name="Mattison C."/>
            <person name="Monteros M."/>
            <person name="Pisani C."/>
            <person name="Plott C."/>
            <person name="Rajasekar S."/>
            <person name="Rhein H.S."/>
            <person name="Rohla C."/>
            <person name="Song M."/>
            <person name="Hilaire R.S."/>
            <person name="Shu S."/>
            <person name="Wells L."/>
            <person name="Wang X."/>
            <person name="Webber J."/>
            <person name="Heerema R.J."/>
            <person name="Klein P."/>
            <person name="Conner P."/>
            <person name="Grauke L."/>
            <person name="Grimwood J."/>
            <person name="Schmutz J."/>
            <person name="Randall J.J."/>
        </authorList>
    </citation>
    <scope>NUCLEOTIDE SEQUENCE</scope>
    <source>
        <tissue evidence="4">Leaf</tissue>
    </source>
</reference>
<keyword evidence="1" id="KW-0677">Repeat</keyword>
<evidence type="ECO:0000313" key="5">
    <source>
        <dbReference type="Proteomes" id="UP000811246"/>
    </source>
</evidence>
<dbReference type="InterPro" id="IPR044974">
    <property type="entry name" value="Disease_R_plants"/>
</dbReference>
<evidence type="ECO:0000313" key="4">
    <source>
        <dbReference type="EMBL" id="KAG6730587.1"/>
    </source>
</evidence>